<feature type="transmembrane region" description="Helical" evidence="3">
    <location>
        <begin position="6"/>
        <end position="24"/>
    </location>
</feature>
<dbReference type="EC" id="3.4.23.-" evidence="1"/>
<dbReference type="STRING" id="1413211.U473_06860"/>
<feature type="active site" evidence="2">
    <location>
        <position position="181"/>
    </location>
</feature>
<feature type="transmembrane region" description="Helical" evidence="3">
    <location>
        <begin position="61"/>
        <end position="82"/>
    </location>
</feature>
<comment type="function">
    <text evidence="1">Probable aspartic protease that is responsible for the proteolytic cleavage of the RNA polymerase sigma E factor (SigE/spoIIGB) to yield the active peptide in the mother cell during sporulation. Responds to a signal from the forespore that is triggered by the extracellular signal protein SpoIIR.</text>
</comment>
<name>A0A135L446_9BACI</name>
<comment type="subunit">
    <text evidence="1">Self-associates. Interacts with SigE. Interacts with SpoIIR.</text>
</comment>
<comment type="similarity">
    <text evidence="1">Belongs to the peptidase U4 family.</text>
</comment>
<dbReference type="PIRSF" id="PIRSF018571">
    <property type="entry name" value="SpoIIGA"/>
    <property type="match status" value="1"/>
</dbReference>
<dbReference type="EMBL" id="LSKU01000001">
    <property type="protein sequence ID" value="KXG43762.1"/>
    <property type="molecule type" value="Genomic_DNA"/>
</dbReference>
<feature type="transmembrane region" description="Helical" evidence="3">
    <location>
        <begin position="36"/>
        <end position="55"/>
    </location>
</feature>
<keyword evidence="1" id="KW-0645">Protease</keyword>
<dbReference type="Proteomes" id="UP000070352">
    <property type="component" value="Unassembled WGS sequence"/>
</dbReference>
<dbReference type="GO" id="GO:0030435">
    <property type="term" value="P:sporulation resulting in formation of a cellular spore"/>
    <property type="evidence" value="ECO:0007669"/>
    <property type="project" value="UniProtKB-KW"/>
</dbReference>
<evidence type="ECO:0000256" key="3">
    <source>
        <dbReference type="SAM" id="Phobius"/>
    </source>
</evidence>
<keyword evidence="1" id="KW-1003">Cell membrane</keyword>
<reference evidence="4 5" key="1">
    <citation type="submission" date="2016-02" db="EMBL/GenBank/DDBJ databases">
        <title>Draft Genome for Tepidibacillus decaturensis nov. sp. Strain Z9, an Anaerobic, Moderately Thermophilic and Heterotrophic Bacterium from Deep Subsurface of the Illinois Basin, USA.</title>
        <authorList>
            <person name="Dong Y."/>
            <person name="Chang J.Y."/>
            <person name="Sanford R."/>
            <person name="Fouke B.W."/>
        </authorList>
    </citation>
    <scope>NUCLEOTIDE SEQUENCE [LARGE SCALE GENOMIC DNA]</scope>
    <source>
        <strain evidence="4 5">Z9</strain>
    </source>
</reference>
<dbReference type="InterPro" id="IPR005081">
    <property type="entry name" value="SpoIIGA"/>
</dbReference>
<dbReference type="OrthoDB" id="2690199at2"/>
<evidence type="ECO:0000313" key="4">
    <source>
        <dbReference type="EMBL" id="KXG43762.1"/>
    </source>
</evidence>
<dbReference type="GO" id="GO:0030436">
    <property type="term" value="P:asexual sporulation"/>
    <property type="evidence" value="ECO:0007669"/>
    <property type="project" value="InterPro"/>
</dbReference>
<comment type="caution">
    <text evidence="4">The sequence shown here is derived from an EMBL/GenBank/DDBJ whole genome shotgun (WGS) entry which is preliminary data.</text>
</comment>
<comment type="subcellular location">
    <subcellularLocation>
        <location evidence="1">Cell membrane</location>
    </subcellularLocation>
</comment>
<feature type="transmembrane region" description="Helical" evidence="3">
    <location>
        <begin position="89"/>
        <end position="108"/>
    </location>
</feature>
<dbReference type="GO" id="GO:0006508">
    <property type="term" value="P:proteolysis"/>
    <property type="evidence" value="ECO:0007669"/>
    <property type="project" value="UniProtKB-KW"/>
</dbReference>
<evidence type="ECO:0000256" key="1">
    <source>
        <dbReference type="PIRNR" id="PIRNR018571"/>
    </source>
</evidence>
<accession>A0A135L446</accession>
<keyword evidence="1" id="KW-0378">Hydrolase</keyword>
<keyword evidence="1 3" id="KW-0472">Membrane</keyword>
<dbReference type="RefSeq" id="WP_068724674.1">
    <property type="nucleotide sequence ID" value="NZ_LSKU01000001.1"/>
</dbReference>
<feature type="transmembrane region" description="Helical" evidence="3">
    <location>
        <begin position="128"/>
        <end position="145"/>
    </location>
</feature>
<evidence type="ECO:0000313" key="5">
    <source>
        <dbReference type="Proteomes" id="UP000070352"/>
    </source>
</evidence>
<keyword evidence="3" id="KW-0812">Transmembrane</keyword>
<evidence type="ECO:0000256" key="2">
    <source>
        <dbReference type="PIRSR" id="PIRSR018571-1"/>
    </source>
</evidence>
<gene>
    <name evidence="4" type="ORF">U473_06860</name>
</gene>
<keyword evidence="1" id="KW-0064">Aspartyl protease</keyword>
<dbReference type="NCBIfam" id="TIGR02854">
    <property type="entry name" value="spore_II_GA"/>
    <property type="match status" value="1"/>
</dbReference>
<dbReference type="AlphaFoldDB" id="A0A135L446"/>
<dbReference type="GO" id="GO:0005886">
    <property type="term" value="C:plasma membrane"/>
    <property type="evidence" value="ECO:0007669"/>
    <property type="project" value="UniProtKB-SubCell"/>
</dbReference>
<keyword evidence="3" id="KW-1133">Transmembrane helix</keyword>
<organism evidence="4 5">
    <name type="scientific">Tepidibacillus decaturensis</name>
    <dbReference type="NCBI Taxonomy" id="1413211"/>
    <lineage>
        <taxon>Bacteria</taxon>
        <taxon>Bacillati</taxon>
        <taxon>Bacillota</taxon>
        <taxon>Bacilli</taxon>
        <taxon>Bacillales</taxon>
        <taxon>Bacillaceae</taxon>
        <taxon>Tepidibacillus</taxon>
    </lineage>
</organism>
<proteinExistence type="inferred from homology"/>
<dbReference type="Pfam" id="PF03419">
    <property type="entry name" value="Peptidase_U4"/>
    <property type="match status" value="1"/>
</dbReference>
<keyword evidence="1" id="KW-0749">Sporulation</keyword>
<dbReference type="GO" id="GO:0004190">
    <property type="term" value="F:aspartic-type endopeptidase activity"/>
    <property type="evidence" value="ECO:0007669"/>
    <property type="project" value="UniProtKB-KW"/>
</dbReference>
<sequence length="303" mass="34901">MVFYLDLILLLNFMIDTLILLTTAKFLHLKIKKIRITLGAMIGAAYTMVFFIPYLSAAHVLLTKILISILMLWVSFGFLHLLQMVRTLATFYFVSFLMGGGVFALQYLFQIDHEVIKGVYVTHSSNPFFLLLFIVIAVLGVWFFSNRTFLSLERKGNVEQHYVDVEIEVLEHRHQCKGLVDTGNRLYDPITRKPVMILEAKSVSFLPTIFQTAYQHGQFHLESLEEITKNIDPAWQTRIHLVPFRSVSKEMQFLLCIRPDKVVISSENQTHWTHTKVLIGLDYGHLSNDHSYSAIIHPELLTG</sequence>
<keyword evidence="5" id="KW-1185">Reference proteome</keyword>
<protein>
    <recommendedName>
        <fullName evidence="1">Sporulation sigma-E factor-processing peptidase</fullName>
        <ecNumber evidence="1">3.4.23.-</ecNumber>
    </recommendedName>
    <alternativeName>
        <fullName evidence="1">Membrane-associated aspartic protease</fullName>
    </alternativeName>
    <alternativeName>
        <fullName evidence="1">Stage II sporulation protein GA</fullName>
    </alternativeName>
</protein>